<gene>
    <name evidence="3" type="ORF">BN59_02794</name>
</gene>
<dbReference type="eggNOG" id="COG3868">
    <property type="taxonomic scope" value="Bacteria"/>
</dbReference>
<reference evidence="3 4" key="1">
    <citation type="submission" date="2014-06" db="EMBL/GenBank/DDBJ databases">
        <authorList>
            <person name="Urmite Genomes Urmite Genomes"/>
        </authorList>
    </citation>
    <scope>NUCLEOTIDE SEQUENCE [LARGE SCALE GENOMIC DNA]</scope>
</reference>
<dbReference type="EMBL" id="CCSB01000003">
    <property type="protein sequence ID" value="CDZ78484.1"/>
    <property type="molecule type" value="Genomic_DNA"/>
</dbReference>
<dbReference type="InterPro" id="IPR013785">
    <property type="entry name" value="Aldolase_TIM"/>
</dbReference>
<evidence type="ECO:0000313" key="4">
    <source>
        <dbReference type="Proteomes" id="UP000044071"/>
    </source>
</evidence>
<feature type="domain" description="Glycoside-hydrolase family GH114 TIM-barrel" evidence="2">
    <location>
        <begin position="46"/>
        <end position="262"/>
    </location>
</feature>
<evidence type="ECO:0000259" key="2">
    <source>
        <dbReference type="Pfam" id="PF03537"/>
    </source>
</evidence>
<keyword evidence="1" id="KW-0732">Signal</keyword>
<dbReference type="SUPFAM" id="SSF51445">
    <property type="entry name" value="(Trans)glycosidases"/>
    <property type="match status" value="1"/>
</dbReference>
<proteinExistence type="predicted"/>
<dbReference type="InterPro" id="IPR017853">
    <property type="entry name" value="GH"/>
</dbReference>
<feature type="chain" id="PRO_5009744197" description="Glycoside-hydrolase family GH114 TIM-barrel domain-containing protein" evidence="1">
    <location>
        <begin position="24"/>
        <end position="270"/>
    </location>
</feature>
<name>A0A078L305_9GAMM</name>
<dbReference type="PANTHER" id="PTHR35273">
    <property type="entry name" value="ALPHA-1,4 POLYGALACTOSAMINIDASE, PUTATIVE (AFU_ORTHOLOGUE AFUA_3G07890)-RELATED"/>
    <property type="match status" value="1"/>
</dbReference>
<accession>A0A078L305</accession>
<protein>
    <recommendedName>
        <fullName evidence="2">Glycoside-hydrolase family GH114 TIM-barrel domain-containing protein</fullName>
    </recommendedName>
</protein>
<dbReference type="AlphaFoldDB" id="A0A078L305"/>
<dbReference type="OrthoDB" id="505502at2"/>
<dbReference type="RefSeq" id="WP_044011625.1">
    <property type="nucleotide sequence ID" value="NZ_CCVW01000003.1"/>
</dbReference>
<dbReference type="InterPro" id="IPR004352">
    <property type="entry name" value="GH114_TIM-barrel"/>
</dbReference>
<dbReference type="Proteomes" id="UP000044071">
    <property type="component" value="Unassembled WGS sequence"/>
</dbReference>
<dbReference type="STRING" id="1034943.BN59_02794"/>
<dbReference type="Gene3D" id="3.20.20.70">
    <property type="entry name" value="Aldolase class I"/>
    <property type="match status" value="1"/>
</dbReference>
<feature type="signal peptide" evidence="1">
    <location>
        <begin position="1"/>
        <end position="23"/>
    </location>
</feature>
<evidence type="ECO:0000313" key="3">
    <source>
        <dbReference type="EMBL" id="CDZ78484.1"/>
    </source>
</evidence>
<organism evidence="3 4">
    <name type="scientific">Legionella massiliensis</name>
    <dbReference type="NCBI Taxonomy" id="1034943"/>
    <lineage>
        <taxon>Bacteria</taxon>
        <taxon>Pseudomonadati</taxon>
        <taxon>Pseudomonadota</taxon>
        <taxon>Gammaproteobacteria</taxon>
        <taxon>Legionellales</taxon>
        <taxon>Legionellaceae</taxon>
        <taxon>Legionella</taxon>
    </lineage>
</organism>
<dbReference type="PANTHER" id="PTHR35273:SF2">
    <property type="entry name" value="ALPHA-GALACTOSIDASE"/>
    <property type="match status" value="1"/>
</dbReference>
<keyword evidence="4" id="KW-1185">Reference proteome</keyword>
<evidence type="ECO:0000256" key="1">
    <source>
        <dbReference type="SAM" id="SignalP"/>
    </source>
</evidence>
<dbReference type="Pfam" id="PF03537">
    <property type="entry name" value="Glyco_hydro_114"/>
    <property type="match status" value="1"/>
</dbReference>
<sequence>MTNTTFPWFLAFLFLSISSSTQAEEPTLPAPEPCASCPYQITQDVTWNYVLKTSPEFSVKAAIYNIDAFENSEAKVAEIHNQTAKAICYIDAGTWEEWRPDAANFPEALKGKTNGWPGEKWLDIRQHSILEPIMQARVDLCKRKGFDAIEFDNVDGYDNKSGFPLTKTDQLNYNILLANMAHRAGLAVGLKNDLSQIEQLVPYFDFAINEQCFQYKECDRLVPFINANKAVLNVEYSLSPEKFCSKANSMHFNSIKKKTSLNEMPVTFCK</sequence>